<reference evidence="1" key="1">
    <citation type="submission" date="2021-02" db="EMBL/GenBank/DDBJ databases">
        <authorList>
            <person name="Nowell W R."/>
        </authorList>
    </citation>
    <scope>NUCLEOTIDE SEQUENCE</scope>
    <source>
        <strain evidence="1">Ploen Becks lab</strain>
    </source>
</reference>
<name>A0A813X5D3_9BILA</name>
<organism evidence="1 2">
    <name type="scientific">Brachionus calyciflorus</name>
    <dbReference type="NCBI Taxonomy" id="104777"/>
    <lineage>
        <taxon>Eukaryota</taxon>
        <taxon>Metazoa</taxon>
        <taxon>Spiralia</taxon>
        <taxon>Gnathifera</taxon>
        <taxon>Rotifera</taxon>
        <taxon>Eurotatoria</taxon>
        <taxon>Monogononta</taxon>
        <taxon>Pseudotrocha</taxon>
        <taxon>Ploima</taxon>
        <taxon>Brachionidae</taxon>
        <taxon>Brachionus</taxon>
    </lineage>
</organism>
<dbReference type="EMBL" id="CAJNOC010001382">
    <property type="protein sequence ID" value="CAF0860014.1"/>
    <property type="molecule type" value="Genomic_DNA"/>
</dbReference>
<dbReference type="AlphaFoldDB" id="A0A813X5D3"/>
<comment type="caution">
    <text evidence="1">The sequence shown here is derived from an EMBL/GenBank/DDBJ whole genome shotgun (WGS) entry which is preliminary data.</text>
</comment>
<keyword evidence="2" id="KW-1185">Reference proteome</keyword>
<dbReference type="Proteomes" id="UP000663879">
    <property type="component" value="Unassembled WGS sequence"/>
</dbReference>
<gene>
    <name evidence="1" type="ORF">OXX778_LOCUS9390</name>
</gene>
<accession>A0A813X5D3</accession>
<protein>
    <submittedName>
        <fullName evidence="1">Uncharacterized protein</fullName>
    </submittedName>
</protein>
<sequence>MNLNLPDFVEKIDVESKNNSYNISSLLEYFQKLNEYLNHEEEFDKNNRKIRRIIFKYSILANKLIPFYSFILTKLNSDEHKEIFVKNPQTLYINNKELISNAKFIKTLNELLRLIVDLTSTSQFISINHNLIFKVLSHFDIILKHTPANIEIPDILREIALLNNQQFNPIDEIIAENLLNFKNNLVKSDIFGLIGESFKSLIEFYNSLSSTYIYIKSSINVNVNHLKNFKLLKSIIFDCLILNLCLIRNLSIDNKDSNYSLILNRLFENNLGAFLIELVNLSNLNKSFKESKKNDKRFFVCYSLVTQILALLFGKISNQNVENFNSFILLDNVKNDTQIFSKNLLNFSIKLFNSNCCINLINEMVRLITRPIDLIKYFDISYFFWLVKFSINELTNKKYQIGDREFTNLRKKILNYDLIAFIVFSILKNFENLIFDSNQKNVILLRLVKLSDVNKPTNEPTLESKFKKVTNINSLKLLSLSLSCLYQILESIHFVLDSINTYKMLDNYLVNQKEDIQNFFIMLNEFINFEELKKLFPLLMRFYCYNNHVYSDSLVKSIFLTNQLFLNTIKNCYEIIEKIRSMEIDSDSDLILSDTNATKNSSSFASSTTVFHSSLNTCEIFNMYANSHTSYIIKDVLTKFVNNDAILNRCVIDFLDSLMRETNKHEYLFHMNFALALANIATLDNYRLLDQRTKDLVSNMLSSIKRLCKKRPNFANKILFNINCSKDKLDEEENLRGNKRVKLEDLSSSDFCLDTDSFSYSKFSTCSSSLSSLKSSNNVSSRNSVEIKQEKIDSDDEYFGDSLEYSSHNLTELTTELKILIENEFLYCIKSLNAFRNSNENKLDSNIIKILTSKNDYLFKIFTYMVDLLQSDSMSNGLRINSRQIFNCLINMKFTMSDKINYLNELNSSYLTGGDFPLGINIGFGPNKTDFFKSNECISLREACSTEQFKKHLTETYVKYLIDKLSIKSKKTRNAIFWIFNILKSLKMYLSKNSIHLDINTNEINQYALNPNLYTKLTKSSSLFQMKLISLYHAYNLGTPLIPFTYELQQVFHSVDFSNLLDVLGIARTITGFPFIPNDWLDTNKQNLHESLSIIEKCLCI</sequence>
<proteinExistence type="predicted"/>
<evidence type="ECO:0000313" key="1">
    <source>
        <dbReference type="EMBL" id="CAF0860014.1"/>
    </source>
</evidence>
<evidence type="ECO:0000313" key="2">
    <source>
        <dbReference type="Proteomes" id="UP000663879"/>
    </source>
</evidence>